<dbReference type="InterPro" id="IPR002712">
    <property type="entry name" value="CcdB"/>
</dbReference>
<dbReference type="GO" id="GO:0006276">
    <property type="term" value="P:plasmid maintenance"/>
    <property type="evidence" value="ECO:0007669"/>
    <property type="project" value="InterPro"/>
</dbReference>
<evidence type="ECO:0000256" key="4">
    <source>
        <dbReference type="ARBA" id="ARBA00023015"/>
    </source>
</evidence>
<comment type="similarity">
    <text evidence="1">Belongs to the CcdB toxin family.</text>
</comment>
<organism evidence="8 9">
    <name type="scientific">Rhodoferax sediminis</name>
    <dbReference type="NCBI Taxonomy" id="2509614"/>
    <lineage>
        <taxon>Bacteria</taxon>
        <taxon>Pseudomonadati</taxon>
        <taxon>Pseudomonadota</taxon>
        <taxon>Betaproteobacteria</taxon>
        <taxon>Burkholderiales</taxon>
        <taxon>Comamonadaceae</taxon>
        <taxon>Rhodoferax</taxon>
    </lineage>
</organism>
<dbReference type="RefSeq" id="WP_142818213.1">
    <property type="nucleotide sequence ID" value="NZ_CP035503.1"/>
</dbReference>
<evidence type="ECO:0000313" key="8">
    <source>
        <dbReference type="EMBL" id="QDL37047.1"/>
    </source>
</evidence>
<dbReference type="KEGG" id="rhf:EUB48_06930"/>
<accession>A0A515D9G4</accession>
<dbReference type="InterPro" id="IPR011067">
    <property type="entry name" value="Plasmid_toxin/cell-grow_inhib"/>
</dbReference>
<keyword evidence="3" id="KW-0678">Repressor</keyword>
<reference evidence="8 9" key="1">
    <citation type="submission" date="2019-01" db="EMBL/GenBank/DDBJ databases">
        <title>Genomic insights into a novel species Rhodoferax sp.</title>
        <authorList>
            <person name="Jin L."/>
        </authorList>
    </citation>
    <scope>NUCLEOTIDE SEQUENCE [LARGE SCALE GENOMIC DNA]</scope>
    <source>
        <strain evidence="8 9">CHu59-6-5</strain>
    </source>
</reference>
<dbReference type="EMBL" id="CP035503">
    <property type="protein sequence ID" value="QDL37047.1"/>
    <property type="molecule type" value="Genomic_DNA"/>
</dbReference>
<evidence type="ECO:0000256" key="1">
    <source>
        <dbReference type="ARBA" id="ARBA00005230"/>
    </source>
</evidence>
<evidence type="ECO:0000256" key="5">
    <source>
        <dbReference type="ARBA" id="ARBA00023163"/>
    </source>
</evidence>
<keyword evidence="9" id="KW-1185">Reference proteome</keyword>
<protein>
    <recommendedName>
        <fullName evidence="2">Toxin CcdB</fullName>
    </recommendedName>
    <alternativeName>
        <fullName evidence="7">Cytotoxic protein CcdB</fullName>
    </alternativeName>
    <alternativeName>
        <fullName evidence="6">Protein LetD</fullName>
    </alternativeName>
</protein>
<evidence type="ECO:0000256" key="3">
    <source>
        <dbReference type="ARBA" id="ARBA00022491"/>
    </source>
</evidence>
<dbReference type="Gene3D" id="2.30.30.110">
    <property type="match status" value="1"/>
</dbReference>
<keyword evidence="5" id="KW-0804">Transcription</keyword>
<proteinExistence type="inferred from homology"/>
<evidence type="ECO:0000256" key="7">
    <source>
        <dbReference type="ARBA" id="ARBA00033135"/>
    </source>
</evidence>
<gene>
    <name evidence="8" type="ORF">EUB48_06930</name>
</gene>
<dbReference type="SUPFAM" id="SSF50118">
    <property type="entry name" value="Cell growth inhibitor/plasmid maintenance toxic component"/>
    <property type="match status" value="1"/>
</dbReference>
<dbReference type="Proteomes" id="UP000316798">
    <property type="component" value="Chromosome"/>
</dbReference>
<sequence>MARFDVYPNPDSNERATVPYFLDVQNTFIEVETRVVIPLHTASRFRGPVRDLNPELVVQGKHVVLNTVALGAVPSNELQRPVANLAQQQPLIQEALDTLFGGY</sequence>
<evidence type="ECO:0000256" key="6">
    <source>
        <dbReference type="ARBA" id="ARBA00029628"/>
    </source>
</evidence>
<name>A0A515D9G4_9BURK</name>
<evidence type="ECO:0000256" key="2">
    <source>
        <dbReference type="ARBA" id="ARBA00015075"/>
    </source>
</evidence>
<dbReference type="GO" id="GO:0008657">
    <property type="term" value="F:DNA topoisomerase type II (double strand cut, ATP-hydrolyzing) inhibitor activity"/>
    <property type="evidence" value="ECO:0007669"/>
    <property type="project" value="InterPro"/>
</dbReference>
<dbReference type="OrthoDB" id="9813510at2"/>
<evidence type="ECO:0000313" key="9">
    <source>
        <dbReference type="Proteomes" id="UP000316798"/>
    </source>
</evidence>
<dbReference type="Pfam" id="PF01845">
    <property type="entry name" value="CcdB"/>
    <property type="match status" value="1"/>
</dbReference>
<keyword evidence="4" id="KW-0805">Transcription regulation</keyword>
<dbReference type="AlphaFoldDB" id="A0A515D9G4"/>